<dbReference type="PROSITE" id="PS51819">
    <property type="entry name" value="VOC"/>
    <property type="match status" value="1"/>
</dbReference>
<proteinExistence type="predicted"/>
<dbReference type="InterPro" id="IPR037523">
    <property type="entry name" value="VOC_core"/>
</dbReference>
<dbReference type="Gene3D" id="3.10.180.10">
    <property type="entry name" value="2,3-Dihydroxybiphenyl 1,2-Dioxygenase, domain 1"/>
    <property type="match status" value="1"/>
</dbReference>
<dbReference type="EMBL" id="PDOF01000001">
    <property type="protein sequence ID" value="PYZ98943.1"/>
    <property type="molecule type" value="Genomic_DNA"/>
</dbReference>
<evidence type="ECO:0000313" key="5">
    <source>
        <dbReference type="Proteomes" id="UP000248066"/>
    </source>
</evidence>
<comment type="caution">
    <text evidence="4">The sequence shown here is derived from an EMBL/GenBank/DDBJ whole genome shotgun (WGS) entry which is preliminary data.</text>
</comment>
<dbReference type="InterPro" id="IPR004360">
    <property type="entry name" value="Glyas_Fos-R_dOase_dom"/>
</dbReference>
<evidence type="ECO:0000256" key="1">
    <source>
        <dbReference type="ARBA" id="ARBA00022679"/>
    </source>
</evidence>
<dbReference type="PROSITE" id="PS51186">
    <property type="entry name" value="GNAT"/>
    <property type="match status" value="1"/>
</dbReference>
<evidence type="ECO:0000313" key="4">
    <source>
        <dbReference type="EMBL" id="PYZ98943.1"/>
    </source>
</evidence>
<protein>
    <recommendedName>
        <fullName evidence="6">GNAT family N-acetyltransferase</fullName>
    </recommendedName>
</protein>
<dbReference type="Pfam" id="PF00583">
    <property type="entry name" value="Acetyltransf_1"/>
    <property type="match status" value="1"/>
</dbReference>
<sequence>MKLDNVRLLVTKFEECYSFYKDILGLTCTWGEPDSAYASFTVSEYDTIALFKREYMAVSLGKSHLPSQSVSQDTFALIIRVENLERVAADLKAKGADITPVTEQTEWGIATAHVRDPEGNLIELMTSLPREKWHDSLAEEDEKYTAGPVTIRQAEPADIPFMWDMLYESVYVHEGEEKPVRAILEIKEIALFLSDWGRKGDRGWIAVSEEKPVGAIWMREMTPDTKTYGWIDDHVPVVSGLAVLPEFRGNGIGRALVETLIDAARAEGFSSLSLSVDPRNPARLLYEDYGFTKAGEEGTSWTMRTEL</sequence>
<name>A0A2W0HAR1_9BACI</name>
<dbReference type="InterPro" id="IPR050769">
    <property type="entry name" value="NAT_camello-type"/>
</dbReference>
<reference evidence="4 5" key="1">
    <citation type="submission" date="2017-10" db="EMBL/GenBank/DDBJ databases">
        <title>Bacillus sp. nov., a halophilic bacterium isolated from a Yangshapao Lake.</title>
        <authorList>
            <person name="Wang H."/>
        </authorList>
    </citation>
    <scope>NUCLEOTIDE SEQUENCE [LARGE SCALE GENOMIC DNA]</scope>
    <source>
        <strain evidence="4 5">YSP-3</strain>
    </source>
</reference>
<evidence type="ECO:0000259" key="2">
    <source>
        <dbReference type="PROSITE" id="PS51186"/>
    </source>
</evidence>
<dbReference type="Pfam" id="PF00903">
    <property type="entry name" value="Glyoxalase"/>
    <property type="match status" value="1"/>
</dbReference>
<dbReference type="InterPro" id="IPR000182">
    <property type="entry name" value="GNAT_dom"/>
</dbReference>
<feature type="domain" description="N-acetyltransferase" evidence="2">
    <location>
        <begin position="149"/>
        <end position="307"/>
    </location>
</feature>
<dbReference type="PANTHER" id="PTHR13947">
    <property type="entry name" value="GNAT FAMILY N-ACETYLTRANSFERASE"/>
    <property type="match status" value="1"/>
</dbReference>
<dbReference type="InterPro" id="IPR016181">
    <property type="entry name" value="Acyl_CoA_acyltransferase"/>
</dbReference>
<dbReference type="Proteomes" id="UP000248066">
    <property type="component" value="Unassembled WGS sequence"/>
</dbReference>
<keyword evidence="1" id="KW-0808">Transferase</keyword>
<dbReference type="OrthoDB" id="9796521at2"/>
<dbReference type="InterPro" id="IPR029068">
    <property type="entry name" value="Glyas_Bleomycin-R_OHBP_Dase"/>
</dbReference>
<dbReference type="AlphaFoldDB" id="A0A2W0HAR1"/>
<evidence type="ECO:0008006" key="6">
    <source>
        <dbReference type="Google" id="ProtNLM"/>
    </source>
</evidence>
<dbReference type="Gene3D" id="3.40.630.30">
    <property type="match status" value="1"/>
</dbReference>
<gene>
    <name evidence="4" type="ORF">CR205_10340</name>
</gene>
<dbReference type="GO" id="GO:0008080">
    <property type="term" value="F:N-acetyltransferase activity"/>
    <property type="evidence" value="ECO:0007669"/>
    <property type="project" value="InterPro"/>
</dbReference>
<evidence type="ECO:0000259" key="3">
    <source>
        <dbReference type="PROSITE" id="PS51819"/>
    </source>
</evidence>
<accession>A0A2W0HAR1</accession>
<dbReference type="CDD" id="cd04301">
    <property type="entry name" value="NAT_SF"/>
    <property type="match status" value="1"/>
</dbReference>
<organism evidence="4 5">
    <name type="scientific">Alteribacter lacisalsi</name>
    <dbReference type="NCBI Taxonomy" id="2045244"/>
    <lineage>
        <taxon>Bacteria</taxon>
        <taxon>Bacillati</taxon>
        <taxon>Bacillota</taxon>
        <taxon>Bacilli</taxon>
        <taxon>Bacillales</taxon>
        <taxon>Bacillaceae</taxon>
        <taxon>Alteribacter</taxon>
    </lineage>
</organism>
<feature type="domain" description="VOC" evidence="3">
    <location>
        <begin position="2"/>
        <end position="127"/>
    </location>
</feature>
<dbReference type="SUPFAM" id="SSF55729">
    <property type="entry name" value="Acyl-CoA N-acyltransferases (Nat)"/>
    <property type="match status" value="1"/>
</dbReference>
<dbReference type="RefSeq" id="WP_110519254.1">
    <property type="nucleotide sequence ID" value="NZ_PDOF01000001.1"/>
</dbReference>
<dbReference type="PANTHER" id="PTHR13947:SF37">
    <property type="entry name" value="LD18367P"/>
    <property type="match status" value="1"/>
</dbReference>
<dbReference type="SUPFAM" id="SSF54593">
    <property type="entry name" value="Glyoxalase/Bleomycin resistance protein/Dihydroxybiphenyl dioxygenase"/>
    <property type="match status" value="1"/>
</dbReference>
<keyword evidence="5" id="KW-1185">Reference proteome</keyword>